<dbReference type="Proteomes" id="UP001165205">
    <property type="component" value="Unassembled WGS sequence"/>
</dbReference>
<gene>
    <name evidence="1" type="ORF">Aory04_001046400</name>
</gene>
<reference evidence="1" key="1">
    <citation type="submission" date="2023-04" db="EMBL/GenBank/DDBJ databases">
        <title>Aspergillus oryzae NBRC 4228.</title>
        <authorList>
            <person name="Ichikawa N."/>
            <person name="Sato H."/>
            <person name="Tonouchi N."/>
        </authorList>
    </citation>
    <scope>NUCLEOTIDE SEQUENCE</scope>
    <source>
        <strain evidence="1">NBRC 4228</strain>
    </source>
</reference>
<comment type="caution">
    <text evidence="1">The sequence shown here is derived from an EMBL/GenBank/DDBJ whole genome shotgun (WGS) entry which is preliminary data.</text>
</comment>
<name>A0AAN5C1D6_ASPOZ</name>
<dbReference type="EMBL" id="BSYA01000161">
    <property type="protein sequence ID" value="GMG35226.1"/>
    <property type="molecule type" value="Genomic_DNA"/>
</dbReference>
<evidence type="ECO:0000313" key="2">
    <source>
        <dbReference type="Proteomes" id="UP001165205"/>
    </source>
</evidence>
<evidence type="ECO:0000313" key="1">
    <source>
        <dbReference type="EMBL" id="GMG35226.1"/>
    </source>
</evidence>
<proteinExistence type="predicted"/>
<dbReference type="AlphaFoldDB" id="A0AAN5C1D6"/>
<sequence>MRDAYMACDAVKMAQGLSHGCLNRVACHHNETQPDITEPLILTSSMNKTVPWKALVFVEGYLRAPSYKRGQIQWWIHAGTTRSMESHTVQSLPKALSTDLQVEYTSREYLEG</sequence>
<organism evidence="1 2">
    <name type="scientific">Aspergillus oryzae</name>
    <name type="common">Yellow koji mold</name>
    <dbReference type="NCBI Taxonomy" id="5062"/>
    <lineage>
        <taxon>Eukaryota</taxon>
        <taxon>Fungi</taxon>
        <taxon>Dikarya</taxon>
        <taxon>Ascomycota</taxon>
        <taxon>Pezizomycotina</taxon>
        <taxon>Eurotiomycetes</taxon>
        <taxon>Eurotiomycetidae</taxon>
        <taxon>Eurotiales</taxon>
        <taxon>Aspergillaceae</taxon>
        <taxon>Aspergillus</taxon>
        <taxon>Aspergillus subgen. Circumdati</taxon>
    </lineage>
</organism>
<protein>
    <submittedName>
        <fullName evidence="1">Unnamed protein product</fullName>
    </submittedName>
</protein>
<accession>A0AAN5C1D6</accession>